<dbReference type="InterPro" id="IPR051783">
    <property type="entry name" value="NAD(P)-dependent_oxidoreduct"/>
</dbReference>
<dbReference type="Pfam" id="PF01370">
    <property type="entry name" value="Epimerase"/>
    <property type="match status" value="1"/>
</dbReference>
<organism evidence="2 3">
    <name type="scientific">Nocardia africana</name>
    <dbReference type="NCBI Taxonomy" id="134964"/>
    <lineage>
        <taxon>Bacteria</taxon>
        <taxon>Bacillati</taxon>
        <taxon>Actinomycetota</taxon>
        <taxon>Actinomycetes</taxon>
        <taxon>Mycobacteriales</taxon>
        <taxon>Nocardiaceae</taxon>
        <taxon>Nocardia</taxon>
    </lineage>
</organism>
<comment type="caution">
    <text evidence="2">The sequence shown here is derived from an EMBL/GenBank/DDBJ whole genome shotgun (WGS) entry which is preliminary data.</text>
</comment>
<name>A0ABW6NCJ0_9NOCA</name>
<reference evidence="2 3" key="1">
    <citation type="submission" date="2024-10" db="EMBL/GenBank/DDBJ databases">
        <title>The Natural Products Discovery Center: Release of the First 8490 Sequenced Strains for Exploring Actinobacteria Biosynthetic Diversity.</title>
        <authorList>
            <person name="Kalkreuter E."/>
            <person name="Kautsar S.A."/>
            <person name="Yang D."/>
            <person name="Bader C.D."/>
            <person name="Teijaro C.N."/>
            <person name="Fluegel L."/>
            <person name="Davis C.M."/>
            <person name="Simpson J.R."/>
            <person name="Lauterbach L."/>
            <person name="Steele A.D."/>
            <person name="Gui C."/>
            <person name="Meng S."/>
            <person name="Li G."/>
            <person name="Viehrig K."/>
            <person name="Ye F."/>
            <person name="Su P."/>
            <person name="Kiefer A.F."/>
            <person name="Nichols A."/>
            <person name="Cepeda A.J."/>
            <person name="Yan W."/>
            <person name="Fan B."/>
            <person name="Jiang Y."/>
            <person name="Adhikari A."/>
            <person name="Zheng C.-J."/>
            <person name="Schuster L."/>
            <person name="Cowan T.M."/>
            <person name="Smanski M.J."/>
            <person name="Chevrette M.G."/>
            <person name="De Carvalho L.P.S."/>
            <person name="Shen B."/>
        </authorList>
    </citation>
    <scope>NUCLEOTIDE SEQUENCE [LARGE SCALE GENOMIC DNA]</scope>
    <source>
        <strain evidence="2 3">NPDC004550</strain>
    </source>
</reference>
<gene>
    <name evidence="2" type="ORF">ACFYTH_05760</name>
</gene>
<protein>
    <submittedName>
        <fullName evidence="2">NAD-dependent epimerase/dehydratase family protein</fullName>
    </submittedName>
</protein>
<dbReference type="Proteomes" id="UP001601521">
    <property type="component" value="Unassembled WGS sequence"/>
</dbReference>
<evidence type="ECO:0000259" key="1">
    <source>
        <dbReference type="Pfam" id="PF01370"/>
    </source>
</evidence>
<sequence length="339" mass="36339">MSERVLVTGATGFVGSWAVAELLRRGYQVRATVRDLAKADKVRDALTPVAGSTENLDFAELDLLSDTGWSEAMDGVDSVMHVAAQMGLVGAQDPQRLIDVARGGSQRVLSAATQAGIRRVVMTSAANAASHSSYTVEDISDETLWTDPADPTLIPYRRAKTLAEKAAWEFAETTTGAPELTTVLPGAVFGPILSAGTVGSVSIIARMLGGRMPWIPHIGLEVVDVRDLVDLHIRALESSAAAGQRFLGTGEFLWMRDVARTLRTDLGADAAKVSTRPAPDFLVRLAARRNTELAELIPALGRKNRHSTAKAQQLLGWRPRQARETVADCGRSLLAHDAV</sequence>
<accession>A0ABW6NCJ0</accession>
<dbReference type="PANTHER" id="PTHR48079:SF6">
    <property type="entry name" value="NAD(P)-BINDING DOMAIN-CONTAINING PROTEIN-RELATED"/>
    <property type="match status" value="1"/>
</dbReference>
<evidence type="ECO:0000313" key="3">
    <source>
        <dbReference type="Proteomes" id="UP001601521"/>
    </source>
</evidence>
<feature type="domain" description="NAD-dependent epimerase/dehydratase" evidence="1">
    <location>
        <begin position="5"/>
        <end position="241"/>
    </location>
</feature>
<dbReference type="SUPFAM" id="SSF51735">
    <property type="entry name" value="NAD(P)-binding Rossmann-fold domains"/>
    <property type="match status" value="1"/>
</dbReference>
<dbReference type="RefSeq" id="WP_387249579.1">
    <property type="nucleotide sequence ID" value="NZ_JBIALX010000002.1"/>
</dbReference>
<keyword evidence="3" id="KW-1185">Reference proteome</keyword>
<dbReference type="InterPro" id="IPR036291">
    <property type="entry name" value="NAD(P)-bd_dom_sf"/>
</dbReference>
<proteinExistence type="predicted"/>
<dbReference type="PANTHER" id="PTHR48079">
    <property type="entry name" value="PROTEIN YEEZ"/>
    <property type="match status" value="1"/>
</dbReference>
<dbReference type="InterPro" id="IPR001509">
    <property type="entry name" value="Epimerase_deHydtase"/>
</dbReference>
<dbReference type="Gene3D" id="3.40.50.720">
    <property type="entry name" value="NAD(P)-binding Rossmann-like Domain"/>
    <property type="match status" value="1"/>
</dbReference>
<dbReference type="EMBL" id="JBIALX010000002">
    <property type="protein sequence ID" value="MFF0452860.1"/>
    <property type="molecule type" value="Genomic_DNA"/>
</dbReference>
<evidence type="ECO:0000313" key="2">
    <source>
        <dbReference type="EMBL" id="MFF0452860.1"/>
    </source>
</evidence>